<reference evidence="2 3" key="1">
    <citation type="submission" date="2016-08" db="EMBL/GenBank/DDBJ databases">
        <title>Draft genome sequence of allopolyploid Zygosaccharomyces rouxii.</title>
        <authorList>
            <person name="Watanabe J."/>
            <person name="Uehara K."/>
            <person name="Mogi Y."/>
            <person name="Tsukioka Y."/>
        </authorList>
    </citation>
    <scope>NUCLEOTIDE SEQUENCE [LARGE SCALE GENOMIC DNA]</scope>
    <source>
        <strain evidence="2 3">NBRC 110957</strain>
    </source>
</reference>
<comment type="caution">
    <text evidence="2">The sequence shown here is derived from an EMBL/GenBank/DDBJ whole genome shotgun (WGS) entry which is preliminary data.</text>
</comment>
<proteinExistence type="predicted"/>
<evidence type="ECO:0000256" key="1">
    <source>
        <dbReference type="SAM" id="MobiDB-lite"/>
    </source>
</evidence>
<organism evidence="2 3">
    <name type="scientific">Zygosaccharomyces rouxii</name>
    <dbReference type="NCBI Taxonomy" id="4956"/>
    <lineage>
        <taxon>Eukaryota</taxon>
        <taxon>Fungi</taxon>
        <taxon>Dikarya</taxon>
        <taxon>Ascomycota</taxon>
        <taxon>Saccharomycotina</taxon>
        <taxon>Saccharomycetes</taxon>
        <taxon>Saccharomycetales</taxon>
        <taxon>Saccharomycetaceae</taxon>
        <taxon>Zygosaccharomyces</taxon>
    </lineage>
</organism>
<evidence type="ECO:0000313" key="3">
    <source>
        <dbReference type="Proteomes" id="UP000187013"/>
    </source>
</evidence>
<dbReference type="AlphaFoldDB" id="A0A1Q3AKV2"/>
<name>A0A1Q3AKV2_ZYGRO</name>
<gene>
    <name evidence="2" type="ORF">ZYGR_0BB00620</name>
</gene>
<feature type="compositionally biased region" description="Acidic residues" evidence="1">
    <location>
        <begin position="225"/>
        <end position="239"/>
    </location>
</feature>
<protein>
    <submittedName>
        <fullName evidence="2">Uncharacterized protein</fullName>
    </submittedName>
</protein>
<dbReference type="OrthoDB" id="4067212at2759"/>
<evidence type="ECO:0000313" key="2">
    <source>
        <dbReference type="EMBL" id="GAV56285.1"/>
    </source>
</evidence>
<dbReference type="Proteomes" id="UP000187013">
    <property type="component" value="Unassembled WGS sequence"/>
</dbReference>
<dbReference type="EMBL" id="BDGX01000054">
    <property type="protein sequence ID" value="GAV56285.1"/>
    <property type="molecule type" value="Genomic_DNA"/>
</dbReference>
<feature type="compositionally biased region" description="Polar residues" evidence="1">
    <location>
        <begin position="262"/>
        <end position="272"/>
    </location>
</feature>
<sequence>MFSALQTPYYFDTMPSMFMDPMFLTQEPKRRRVHNGSMRIPSYRTVRQCAPVPLRYKVTETERGYVLSLHKRLPRDLLRNEINKELSVLKDQLYRPTYHYCGFFGELVEEQADENSLTDQAMSKLNIDTICRRVARQAFKDYKIELNHRGDELSIVSHADGVAKEFDLGVTIDDLEVMGCQLDESYNNAVWKILLVKENVNLSNRKSPEEHRVEDPEPCEHDFDSQEQEQEEHEDEEEEQRLQSEPTIQEPEESTPLKIDINFSQNSKSQQLERVSPILEEVEDEEVNRFRQLASRAPTGSAILEDC</sequence>
<accession>A0A1Q3AKV2</accession>
<feature type="compositionally biased region" description="Basic and acidic residues" evidence="1">
    <location>
        <begin position="206"/>
        <end position="224"/>
    </location>
</feature>
<feature type="region of interest" description="Disordered" evidence="1">
    <location>
        <begin position="205"/>
        <end position="272"/>
    </location>
</feature>